<dbReference type="EMBL" id="JAUHHV010000001">
    <property type="protein sequence ID" value="KAK1435218.1"/>
    <property type="molecule type" value="Genomic_DNA"/>
</dbReference>
<evidence type="ECO:0000256" key="11">
    <source>
        <dbReference type="SAM" id="Phobius"/>
    </source>
</evidence>
<keyword evidence="6 12" id="KW-0732">Signal</keyword>
<dbReference type="Gene3D" id="3.80.10.10">
    <property type="entry name" value="Ribonuclease Inhibitor"/>
    <property type="match status" value="4"/>
</dbReference>
<keyword evidence="15" id="KW-1185">Reference proteome</keyword>
<dbReference type="InterPro" id="IPR013210">
    <property type="entry name" value="LRR_N_plant-typ"/>
</dbReference>
<dbReference type="Proteomes" id="UP001229421">
    <property type="component" value="Unassembled WGS sequence"/>
</dbReference>
<dbReference type="PANTHER" id="PTHR48063">
    <property type="entry name" value="LRR RECEPTOR-LIKE KINASE"/>
    <property type="match status" value="1"/>
</dbReference>
<comment type="subcellular location">
    <subcellularLocation>
        <location evidence="1">Cell membrane</location>
        <topology evidence="1">Single-pass type I membrane protein</topology>
    </subcellularLocation>
</comment>
<dbReference type="GO" id="GO:0005886">
    <property type="term" value="C:plasma membrane"/>
    <property type="evidence" value="ECO:0007669"/>
    <property type="project" value="UniProtKB-SubCell"/>
</dbReference>
<feature type="chain" id="PRO_5042101022" description="Leucine-rich repeat-containing N-terminal plant-type domain-containing protein" evidence="12">
    <location>
        <begin position="21"/>
        <end position="889"/>
    </location>
</feature>
<reference evidence="14" key="1">
    <citation type="journal article" date="2023" name="bioRxiv">
        <title>Improved chromosome-level genome assembly for marigold (Tagetes erecta).</title>
        <authorList>
            <person name="Jiang F."/>
            <person name="Yuan L."/>
            <person name="Wang S."/>
            <person name="Wang H."/>
            <person name="Xu D."/>
            <person name="Wang A."/>
            <person name="Fan W."/>
        </authorList>
    </citation>
    <scope>NUCLEOTIDE SEQUENCE</scope>
    <source>
        <strain evidence="14">WSJ</strain>
        <tissue evidence="14">Leaf</tissue>
    </source>
</reference>
<dbReference type="InterPro" id="IPR003591">
    <property type="entry name" value="Leu-rich_rpt_typical-subtyp"/>
</dbReference>
<evidence type="ECO:0000256" key="3">
    <source>
        <dbReference type="ARBA" id="ARBA00022475"/>
    </source>
</evidence>
<dbReference type="GO" id="GO:0099402">
    <property type="term" value="P:plant organ development"/>
    <property type="evidence" value="ECO:0007669"/>
    <property type="project" value="UniProtKB-ARBA"/>
</dbReference>
<evidence type="ECO:0000256" key="1">
    <source>
        <dbReference type="ARBA" id="ARBA00004251"/>
    </source>
</evidence>
<dbReference type="Pfam" id="PF13855">
    <property type="entry name" value="LRR_8"/>
    <property type="match status" value="2"/>
</dbReference>
<keyword evidence="8 11" id="KW-1133">Transmembrane helix</keyword>
<dbReference type="PANTHER" id="PTHR48063:SF103">
    <property type="entry name" value="LEUCINE-RICH RECEPTOR-LIKE KINASE FAMILY PROTEIN"/>
    <property type="match status" value="1"/>
</dbReference>
<organism evidence="14 15">
    <name type="scientific">Tagetes erecta</name>
    <name type="common">African marigold</name>
    <dbReference type="NCBI Taxonomy" id="13708"/>
    <lineage>
        <taxon>Eukaryota</taxon>
        <taxon>Viridiplantae</taxon>
        <taxon>Streptophyta</taxon>
        <taxon>Embryophyta</taxon>
        <taxon>Tracheophyta</taxon>
        <taxon>Spermatophyta</taxon>
        <taxon>Magnoliopsida</taxon>
        <taxon>eudicotyledons</taxon>
        <taxon>Gunneridae</taxon>
        <taxon>Pentapetalae</taxon>
        <taxon>asterids</taxon>
        <taxon>campanulids</taxon>
        <taxon>Asterales</taxon>
        <taxon>Asteraceae</taxon>
        <taxon>Asteroideae</taxon>
        <taxon>Heliantheae alliance</taxon>
        <taxon>Tageteae</taxon>
        <taxon>Tagetes</taxon>
    </lineage>
</organism>
<name>A0AAD8L8W8_TARER</name>
<dbReference type="SMART" id="SM00369">
    <property type="entry name" value="LRR_TYP"/>
    <property type="match status" value="8"/>
</dbReference>
<dbReference type="FunFam" id="3.80.10.10:FF:000111">
    <property type="entry name" value="LRR receptor-like serine/threonine-protein kinase ERECTA"/>
    <property type="match status" value="1"/>
</dbReference>
<keyword evidence="9 11" id="KW-0472">Membrane</keyword>
<evidence type="ECO:0000259" key="13">
    <source>
        <dbReference type="Pfam" id="PF08263"/>
    </source>
</evidence>
<evidence type="ECO:0000256" key="9">
    <source>
        <dbReference type="ARBA" id="ARBA00023136"/>
    </source>
</evidence>
<evidence type="ECO:0000256" key="7">
    <source>
        <dbReference type="ARBA" id="ARBA00022737"/>
    </source>
</evidence>
<keyword evidence="7" id="KW-0677">Repeat</keyword>
<dbReference type="InterPro" id="IPR046956">
    <property type="entry name" value="RLP23-like"/>
</dbReference>
<dbReference type="SUPFAM" id="SSF52058">
    <property type="entry name" value="L domain-like"/>
    <property type="match status" value="3"/>
</dbReference>
<evidence type="ECO:0000313" key="15">
    <source>
        <dbReference type="Proteomes" id="UP001229421"/>
    </source>
</evidence>
<comment type="similarity">
    <text evidence="2">Belongs to the RLP family.</text>
</comment>
<dbReference type="GO" id="GO:0006952">
    <property type="term" value="P:defense response"/>
    <property type="evidence" value="ECO:0007669"/>
    <property type="project" value="UniProtKB-ARBA"/>
</dbReference>
<feature type="signal peptide" evidence="12">
    <location>
        <begin position="1"/>
        <end position="20"/>
    </location>
</feature>
<proteinExistence type="inferred from homology"/>
<dbReference type="InterPro" id="IPR001611">
    <property type="entry name" value="Leu-rich_rpt"/>
</dbReference>
<evidence type="ECO:0000256" key="4">
    <source>
        <dbReference type="ARBA" id="ARBA00022614"/>
    </source>
</evidence>
<evidence type="ECO:0000256" key="12">
    <source>
        <dbReference type="SAM" id="SignalP"/>
    </source>
</evidence>
<dbReference type="InterPro" id="IPR032675">
    <property type="entry name" value="LRR_dom_sf"/>
</dbReference>
<dbReference type="PRINTS" id="PR00019">
    <property type="entry name" value="LEURICHRPT"/>
</dbReference>
<gene>
    <name evidence="14" type="ORF">QVD17_00979</name>
</gene>
<evidence type="ECO:0000256" key="2">
    <source>
        <dbReference type="ARBA" id="ARBA00009592"/>
    </source>
</evidence>
<accession>A0AAD8L8W8</accession>
<dbReference type="GO" id="GO:0051707">
    <property type="term" value="P:response to other organism"/>
    <property type="evidence" value="ECO:0007669"/>
    <property type="project" value="UniProtKB-ARBA"/>
</dbReference>
<feature type="transmembrane region" description="Helical" evidence="11">
    <location>
        <begin position="831"/>
        <end position="854"/>
    </location>
</feature>
<dbReference type="AlphaFoldDB" id="A0AAD8L8W8"/>
<dbReference type="Pfam" id="PF08263">
    <property type="entry name" value="LRRNT_2"/>
    <property type="match status" value="1"/>
</dbReference>
<keyword evidence="5 11" id="KW-0812">Transmembrane</keyword>
<comment type="caution">
    <text evidence="14">The sequence shown here is derived from an EMBL/GenBank/DDBJ whole genome shotgun (WGS) entry which is preliminary data.</text>
</comment>
<keyword evidence="10" id="KW-0325">Glycoprotein</keyword>
<dbReference type="Pfam" id="PF00560">
    <property type="entry name" value="LRR_1"/>
    <property type="match status" value="7"/>
</dbReference>
<protein>
    <recommendedName>
        <fullName evidence="13">Leucine-rich repeat-containing N-terminal plant-type domain-containing protein</fullName>
    </recommendedName>
</protein>
<evidence type="ECO:0000313" key="14">
    <source>
        <dbReference type="EMBL" id="KAK1435218.1"/>
    </source>
</evidence>
<evidence type="ECO:0000256" key="10">
    <source>
        <dbReference type="ARBA" id="ARBA00023180"/>
    </source>
</evidence>
<feature type="domain" description="Leucine-rich repeat-containing N-terminal plant-type" evidence="13">
    <location>
        <begin position="27"/>
        <end position="67"/>
    </location>
</feature>
<dbReference type="FunFam" id="3.80.10.10:FF:000400">
    <property type="entry name" value="Nuclear pore complex protein NUP107"/>
    <property type="match status" value="1"/>
</dbReference>
<evidence type="ECO:0000256" key="8">
    <source>
        <dbReference type="ARBA" id="ARBA00022989"/>
    </source>
</evidence>
<evidence type="ECO:0000256" key="5">
    <source>
        <dbReference type="ARBA" id="ARBA00022692"/>
    </source>
</evidence>
<dbReference type="GO" id="GO:0009653">
    <property type="term" value="P:anatomical structure morphogenesis"/>
    <property type="evidence" value="ECO:0007669"/>
    <property type="project" value="UniProtKB-ARBA"/>
</dbReference>
<keyword evidence="3" id="KW-1003">Cell membrane</keyword>
<evidence type="ECO:0000256" key="6">
    <source>
        <dbReference type="ARBA" id="ARBA00022729"/>
    </source>
</evidence>
<keyword evidence="4" id="KW-0433">Leucine-rich repeat</keyword>
<dbReference type="FunFam" id="3.80.10.10:FF:000095">
    <property type="entry name" value="LRR receptor-like serine/threonine-protein kinase GSO1"/>
    <property type="match status" value="1"/>
</dbReference>
<sequence>MHCVLFILSLLLLWLKVTIGTDYKCIDKERHALLHFKSCIHQDPKGLLSTWIEATSDCCNWSGITCNNQTGHVTSIVLKDGQLRGEISPSLLNLTYLQNLELWENFFKGTIPKFIGSMNELRYLDLSSNDFTGVIPPELGNLTNLQSLSLENLEGCTLKSLDWLTHLSHLECLYIGGISLAKVNHWVDMILSLRKLSSLTLDGCDLSQVMHPYSYSSFNSSSTSISTLALMNNNLNSSMYHWLFPLTTNKLETLDFSGNKLDWIPKSFGNLCNLASFQCVNNSMAVKFLDFINNFTGCASATLQNFIAESNQFTGSFPDDIQKFPSLDTLYLSDNKLNGSISEKVWQLPKLRFLDVSFNTLNFTTVEDNGKSNISKLDLSKSSLVFLGLSFSNLGHVFPKWVQRLKRLVYLDISNTGISDIIPLEFWNMWHSQLIFLSLSSNNISGKITDLQSNFDGGSIIDLSSNNFYGPIPKVHSYVQILDLSKNRFYGGISFLCEIANSTLLTSLDLSNNSLTGPIPDCLWRFRGLQVLNLGQNYFAGKLPSTFEYLINLEALYLHNNNFSGELPLSLQNCTKLTFLHLGVNKFSGYVPTWIGEKFSGLYAFSLKSNNFFGTIPLEICQLVNLQILDMSMNHLVGTIPSCLNNLTTMIQNGSSPNQNVHYYSQFTYIREYVDHAMIEWQGSEREFSSTLGLVMSIDLSCNNLVGNIPPELTDLHELIVMNLSNNALLGEIPQKIGDMKKLLTLDLSRNNLIGEIPSSMSQMTSLSYLDVSHNNLFGKIPSSTQLQSFAPSSYIGNPGLCGPPLTKYCPDDKDPQVPHHVDQNEGDVQIWFYVGVATGFATGFWIACGALLVSRRGRNAFFHFVDSFKDWVYVKMMVFKRKLQQAHY</sequence>